<proteinExistence type="predicted"/>
<evidence type="ECO:0000313" key="2">
    <source>
        <dbReference type="Proteomes" id="UP000542776"/>
    </source>
</evidence>
<dbReference type="SUPFAM" id="SSF51306">
    <property type="entry name" value="LexA/Signal peptidase"/>
    <property type="match status" value="1"/>
</dbReference>
<dbReference type="Proteomes" id="UP000542776">
    <property type="component" value="Unassembled WGS sequence"/>
</dbReference>
<dbReference type="RefSeq" id="WP_210291806.1">
    <property type="nucleotide sequence ID" value="NZ_JACIEK010000008.1"/>
</dbReference>
<dbReference type="EMBL" id="JACIEK010000008">
    <property type="protein sequence ID" value="MBB3999087.1"/>
    <property type="molecule type" value="Genomic_DNA"/>
</dbReference>
<dbReference type="InterPro" id="IPR027417">
    <property type="entry name" value="P-loop_NTPase"/>
</dbReference>
<name>A0A7W6MKL9_9HYPH</name>
<dbReference type="AlphaFoldDB" id="A0A7W6MKL9"/>
<dbReference type="SUPFAM" id="SSF52540">
    <property type="entry name" value="P-loop containing nucleoside triphosphate hydrolases"/>
    <property type="match status" value="1"/>
</dbReference>
<dbReference type="Gene3D" id="3.40.50.300">
    <property type="entry name" value="P-loop containing nucleotide triphosphate hydrolases"/>
    <property type="match status" value="1"/>
</dbReference>
<reference evidence="1 2" key="1">
    <citation type="submission" date="2020-08" db="EMBL/GenBank/DDBJ databases">
        <title>Genomic Encyclopedia of Type Strains, Phase IV (KMG-IV): sequencing the most valuable type-strain genomes for metagenomic binning, comparative biology and taxonomic classification.</title>
        <authorList>
            <person name="Goeker M."/>
        </authorList>
    </citation>
    <scope>NUCLEOTIDE SEQUENCE [LARGE SCALE GENOMIC DNA]</scope>
    <source>
        <strain evidence="1 2">DSM 102238</strain>
    </source>
</reference>
<keyword evidence="2" id="KW-1185">Reference proteome</keyword>
<organism evidence="1 2">
    <name type="scientific">Aureimonas pseudogalii</name>
    <dbReference type="NCBI Taxonomy" id="1744844"/>
    <lineage>
        <taxon>Bacteria</taxon>
        <taxon>Pseudomonadati</taxon>
        <taxon>Pseudomonadota</taxon>
        <taxon>Alphaproteobacteria</taxon>
        <taxon>Hyphomicrobiales</taxon>
        <taxon>Aurantimonadaceae</taxon>
        <taxon>Aureimonas</taxon>
    </lineage>
</organism>
<dbReference type="InterPro" id="IPR036286">
    <property type="entry name" value="LexA/Signal_pep-like_sf"/>
</dbReference>
<accession>A0A7W6MKL9</accession>
<protein>
    <recommendedName>
        <fullName evidence="3">Rad50/SbcC-type AAA domain-containing protein</fullName>
    </recommendedName>
</protein>
<sequence>MPRATDTLPVDGTPLPADTWVEVTFADEDGELLAPLRRKQARTSRGKLVEEEPDLDAVGLDPVAWRIPTVMPALIPHLAVGGASELGEAVARLTGLAALVDLSKHAGKVAERAGKQMVKELVEELVEDVGEIARHHVEAAGDLDRIVETSPSMRRWGGLSQPADADARDRLAAAAEFFGSLKADAFGDARNVLGDGFDPESKTDRDGLEKDVGPAADQVAKFADLPSIKRLSSLKVDESAREDTLALLSELEGQARAIDEMAASPDRARREQLYARVSSWMREHGHVDDTCPVCIRSLDGVTDPESGAAVGSHLAEAEREFLAHAVADWAIHWRGALADKLPEALASEAKKSLPASPAELLRKGFVDELFATEGFLGILSPLRTDTADLVKECLEALPPFDEPTRRPLPPSVARQAATLQTSIDAVVRAVAFADWLRANTAAVRSACIAVRDGNEGGKEPSRAVGRRLSALRDMVRDAVPLNSAIDLVGRLARIQANHEAKRGRIALCQRTAAALGELVPLGGLAQAQVDLLRERLHRRADHWRRMFFMDPTTFSPSLADTRMDASGILALQAGRLGVTAPAQHVSNASSLRAAVLGFFMAFREHVLATRGGLALLCLDDPQELLDNDNKERLARGLSSLAAGGAQILVTTHDRKFARSLVAECRSDDRVLHLSVHPVNANRLTVALAPAVEEVDRKRHAFDSNPDSARDAQDYASDLRVFMEARLGDLFDNAVHPAYAGQTRAPTLITLVDRLRALVASGGDDLFSHAVVRRFAEDPALAEGAAPRRILNQSHHDKASIGYADVLSVRDAFHRLRTEVEKVHEQFRLHRWREPLTPAEEGTGSVVPFPAMRRPSFSVPVCPDLAAFSGSFGPEGSQDMPTETVDGSWFDNKALFYVRGDSLGFAVPSGSVVIVEADPYPGRDQNLVVAKTKGQLMARRMVRAPGATGVSLSAQMPDPRRSRSTMTFDESKVRLHRVVGAVFTDMPPPEGARNEAAAVDDVPELRRVQIAYRVKEDSAVPLVLPGQTVLGGAELSAADLDQWEGKFVAVTLDDGKSIFKRVGSRLPGSLSHLRQFETIGGLGGSLVVATEAVEGSRDVPLMVRARQIVGVLYDAG</sequence>
<evidence type="ECO:0000313" key="1">
    <source>
        <dbReference type="EMBL" id="MBB3999087.1"/>
    </source>
</evidence>
<evidence type="ECO:0008006" key="3">
    <source>
        <dbReference type="Google" id="ProtNLM"/>
    </source>
</evidence>
<comment type="caution">
    <text evidence="1">The sequence shown here is derived from an EMBL/GenBank/DDBJ whole genome shotgun (WGS) entry which is preliminary data.</text>
</comment>
<dbReference type="CDD" id="cd00267">
    <property type="entry name" value="ABC_ATPase"/>
    <property type="match status" value="1"/>
</dbReference>
<gene>
    <name evidence="1" type="ORF">GGR04_002946</name>
</gene>